<evidence type="ECO:0000256" key="10">
    <source>
        <dbReference type="SAM" id="MobiDB-lite"/>
    </source>
</evidence>
<accession>A0A915DEC7</accession>
<feature type="signal peptide" evidence="11">
    <location>
        <begin position="1"/>
        <end position="24"/>
    </location>
</feature>
<dbReference type="Proteomes" id="UP000887574">
    <property type="component" value="Unplaced"/>
</dbReference>
<keyword evidence="6" id="KW-0804">Transcription</keyword>
<evidence type="ECO:0000256" key="8">
    <source>
        <dbReference type="ARBA" id="ARBA00031968"/>
    </source>
</evidence>
<evidence type="ECO:0000256" key="3">
    <source>
        <dbReference type="ARBA" id="ARBA00019686"/>
    </source>
</evidence>
<name>A0A915DEC7_9BILA</name>
<dbReference type="PROSITE" id="PS51319">
    <property type="entry name" value="TFIIS_N"/>
    <property type="match status" value="1"/>
</dbReference>
<dbReference type="GO" id="GO:0006357">
    <property type="term" value="P:regulation of transcription by RNA polymerase II"/>
    <property type="evidence" value="ECO:0007669"/>
    <property type="project" value="InterPro"/>
</dbReference>
<feature type="region of interest" description="Disordered" evidence="10">
    <location>
        <begin position="119"/>
        <end position="179"/>
    </location>
</feature>
<organism evidence="13 14">
    <name type="scientific">Ditylenchus dipsaci</name>
    <dbReference type="NCBI Taxonomy" id="166011"/>
    <lineage>
        <taxon>Eukaryota</taxon>
        <taxon>Metazoa</taxon>
        <taxon>Ecdysozoa</taxon>
        <taxon>Nematoda</taxon>
        <taxon>Chromadorea</taxon>
        <taxon>Rhabditida</taxon>
        <taxon>Tylenchina</taxon>
        <taxon>Tylenchomorpha</taxon>
        <taxon>Sphaerularioidea</taxon>
        <taxon>Anguinidae</taxon>
        <taxon>Anguininae</taxon>
        <taxon>Ditylenchus</taxon>
    </lineage>
</organism>
<feature type="compositionally biased region" description="Polar residues" evidence="10">
    <location>
        <begin position="150"/>
        <end position="176"/>
    </location>
</feature>
<dbReference type="SUPFAM" id="SSF47676">
    <property type="entry name" value="Conserved domain common to transcription factors TFIIS, elongin A, CRSP70"/>
    <property type="match status" value="1"/>
</dbReference>
<dbReference type="InterPro" id="IPR017923">
    <property type="entry name" value="TFIIS_N"/>
</dbReference>
<dbReference type="InterPro" id="IPR042376">
    <property type="entry name" value="MED26"/>
</dbReference>
<sequence>MVACADSTAVAAIQLLVLQPVGVGNCMQQNPSCAVVVDQIKHQLQLVTENEDYERRALDAICRLENLALTKEVLEATRIGATVNEVRKQSAGKWPEVSKKCRALIKSWQKIAEFHRPISSCEGSSNGGTPNLVSPALRRGVTPRTPGKTRITSTDSNSRGPISRLSAQDGSVQNGSYAPFQKGKSISPYSAQVHKSVSVGGALCSLKSSPPADVVSAHSDEFSRDSLPSGTDAASFAAEKRKATDEPISISAALKRSKSSGVKLGAPSTTSFMAGSTTTLSSSSVVAARKDVQSTAELLAQLSENLPQSMAKDLIKGHEASADHPIPRERSLPYALETMSKVSPPIEFTAGKLKRKYTKRAAKFFRNSSDAQLASMDEQDEEVAAVPEQARPTTNGYLHKIEEEDDASTSRKHSQQSSSRGFKAESDRQSCYNWYSKMPSLKSLENATSEYAQPRADLTASVVIPIRQRQVLLLPYVDIGLPDFVEYNFPEPEQYLAKQSNSSTVDFSKLQINKKY</sequence>
<feature type="domain" description="TFIIS N-terminal" evidence="12">
    <location>
        <begin position="35"/>
        <end position="115"/>
    </location>
</feature>
<evidence type="ECO:0000313" key="14">
    <source>
        <dbReference type="WBParaSite" id="jg18985"/>
    </source>
</evidence>
<dbReference type="InterPro" id="IPR035441">
    <property type="entry name" value="TFIIS/LEDGF_dom_sf"/>
</dbReference>
<feature type="chain" id="PRO_5038032331" description="Mediator of RNA polymerase II transcription subunit 26" evidence="11">
    <location>
        <begin position="25"/>
        <end position="516"/>
    </location>
</feature>
<keyword evidence="4" id="KW-0805">Transcription regulation</keyword>
<dbReference type="PANTHER" id="PTHR15201">
    <property type="entry name" value="CRSP70"/>
    <property type="match status" value="1"/>
</dbReference>
<evidence type="ECO:0000256" key="4">
    <source>
        <dbReference type="ARBA" id="ARBA00023015"/>
    </source>
</evidence>
<dbReference type="Gene3D" id="1.20.930.10">
    <property type="entry name" value="Conserved domain common to transcription factors TFIIS, elongin A, CRSP70"/>
    <property type="match status" value="1"/>
</dbReference>
<comment type="subcellular location">
    <subcellularLocation>
        <location evidence="1 9">Nucleus</location>
    </subcellularLocation>
</comment>
<proteinExistence type="inferred from homology"/>
<evidence type="ECO:0000256" key="5">
    <source>
        <dbReference type="ARBA" id="ARBA00023159"/>
    </source>
</evidence>
<protein>
    <recommendedName>
        <fullName evidence="3">Mediator of RNA polymerase II transcription subunit 26</fullName>
    </recommendedName>
    <alternativeName>
        <fullName evidence="8">Mediator complex subunit 26</fullName>
    </alternativeName>
</protein>
<evidence type="ECO:0000259" key="12">
    <source>
        <dbReference type="PROSITE" id="PS51319"/>
    </source>
</evidence>
<feature type="region of interest" description="Disordered" evidence="10">
    <location>
        <begin position="219"/>
        <end position="240"/>
    </location>
</feature>
<dbReference type="SMART" id="SM00509">
    <property type="entry name" value="TFS2N"/>
    <property type="match status" value="1"/>
</dbReference>
<keyword evidence="13" id="KW-1185">Reference proteome</keyword>
<evidence type="ECO:0000256" key="2">
    <source>
        <dbReference type="ARBA" id="ARBA00009681"/>
    </source>
</evidence>
<dbReference type="AlphaFoldDB" id="A0A915DEC7"/>
<dbReference type="PANTHER" id="PTHR15201:SF1">
    <property type="entry name" value="MEDIATOR OF RNA POLYMERASE II TRANSCRIPTION SUBUNIT 26"/>
    <property type="match status" value="1"/>
</dbReference>
<dbReference type="CDD" id="cd00183">
    <property type="entry name" value="TFIIS_I"/>
    <property type="match status" value="1"/>
</dbReference>
<keyword evidence="7 9" id="KW-0539">Nucleus</keyword>
<keyword evidence="5" id="KW-0010">Activator</keyword>
<dbReference type="InterPro" id="IPR003617">
    <property type="entry name" value="TFIIS/CRSP70_N_sub"/>
</dbReference>
<keyword evidence="11" id="KW-0732">Signal</keyword>
<evidence type="ECO:0000256" key="9">
    <source>
        <dbReference type="PROSITE-ProRule" id="PRU00649"/>
    </source>
</evidence>
<dbReference type="GO" id="GO:0003712">
    <property type="term" value="F:transcription coregulator activity"/>
    <property type="evidence" value="ECO:0007669"/>
    <property type="project" value="TreeGrafter"/>
</dbReference>
<evidence type="ECO:0000256" key="7">
    <source>
        <dbReference type="ARBA" id="ARBA00023242"/>
    </source>
</evidence>
<dbReference type="GO" id="GO:0010628">
    <property type="term" value="P:positive regulation of gene expression"/>
    <property type="evidence" value="ECO:0007669"/>
    <property type="project" value="TreeGrafter"/>
</dbReference>
<feature type="compositionally biased region" description="Polar residues" evidence="10">
    <location>
        <begin position="121"/>
        <end position="132"/>
    </location>
</feature>
<evidence type="ECO:0000256" key="11">
    <source>
        <dbReference type="SAM" id="SignalP"/>
    </source>
</evidence>
<comment type="similarity">
    <text evidence="2">Belongs to the Mediator complex subunit 26 family.</text>
</comment>
<dbReference type="WBParaSite" id="jg18985">
    <property type="protein sequence ID" value="jg18985"/>
    <property type="gene ID" value="jg18985"/>
</dbReference>
<dbReference type="GO" id="GO:0070847">
    <property type="term" value="C:core mediator complex"/>
    <property type="evidence" value="ECO:0007669"/>
    <property type="project" value="TreeGrafter"/>
</dbReference>
<feature type="region of interest" description="Disordered" evidence="10">
    <location>
        <begin position="372"/>
        <end position="424"/>
    </location>
</feature>
<dbReference type="GO" id="GO:0016592">
    <property type="term" value="C:mediator complex"/>
    <property type="evidence" value="ECO:0007669"/>
    <property type="project" value="InterPro"/>
</dbReference>
<reference evidence="14" key="1">
    <citation type="submission" date="2022-11" db="UniProtKB">
        <authorList>
            <consortium name="WormBaseParasite"/>
        </authorList>
    </citation>
    <scope>IDENTIFICATION</scope>
</reference>
<evidence type="ECO:0000256" key="1">
    <source>
        <dbReference type="ARBA" id="ARBA00004123"/>
    </source>
</evidence>
<dbReference type="Pfam" id="PF08711">
    <property type="entry name" value="Med26"/>
    <property type="match status" value="1"/>
</dbReference>
<evidence type="ECO:0000313" key="13">
    <source>
        <dbReference type="Proteomes" id="UP000887574"/>
    </source>
</evidence>
<evidence type="ECO:0000256" key="6">
    <source>
        <dbReference type="ARBA" id="ARBA00023163"/>
    </source>
</evidence>